<dbReference type="InterPro" id="IPR020471">
    <property type="entry name" value="AKR"/>
</dbReference>
<evidence type="ECO:0000313" key="6">
    <source>
        <dbReference type="Proteomes" id="UP000724874"/>
    </source>
</evidence>
<comment type="similarity">
    <text evidence="1">Belongs to the aldo/keto reductase family.</text>
</comment>
<evidence type="ECO:0000256" key="1">
    <source>
        <dbReference type="ARBA" id="ARBA00007905"/>
    </source>
</evidence>
<organism evidence="5 6">
    <name type="scientific">Gymnopilus junonius</name>
    <name type="common">Spectacular rustgill mushroom</name>
    <name type="synonym">Gymnopilus spectabilis subsp. junonius</name>
    <dbReference type="NCBI Taxonomy" id="109634"/>
    <lineage>
        <taxon>Eukaryota</taxon>
        <taxon>Fungi</taxon>
        <taxon>Dikarya</taxon>
        <taxon>Basidiomycota</taxon>
        <taxon>Agaricomycotina</taxon>
        <taxon>Agaricomycetes</taxon>
        <taxon>Agaricomycetidae</taxon>
        <taxon>Agaricales</taxon>
        <taxon>Agaricineae</taxon>
        <taxon>Hymenogastraceae</taxon>
        <taxon>Gymnopilus</taxon>
    </lineage>
</organism>
<dbReference type="PANTHER" id="PTHR43827">
    <property type="entry name" value="2,5-DIKETO-D-GLUCONIC ACID REDUCTASE"/>
    <property type="match status" value="1"/>
</dbReference>
<dbReference type="InterPro" id="IPR018170">
    <property type="entry name" value="Aldo/ket_reductase_CS"/>
</dbReference>
<proteinExistence type="inferred from homology"/>
<dbReference type="OrthoDB" id="416253at2759"/>
<dbReference type="PANTHER" id="PTHR43827:SF3">
    <property type="entry name" value="NADP-DEPENDENT OXIDOREDUCTASE DOMAIN-CONTAINING PROTEIN"/>
    <property type="match status" value="1"/>
</dbReference>
<comment type="caution">
    <text evidence="5">The sequence shown here is derived from an EMBL/GenBank/DDBJ whole genome shotgun (WGS) entry which is preliminary data.</text>
</comment>
<evidence type="ECO:0000256" key="2">
    <source>
        <dbReference type="ARBA" id="ARBA00022857"/>
    </source>
</evidence>
<dbReference type="PROSITE" id="PS00062">
    <property type="entry name" value="ALDOKETO_REDUCTASE_2"/>
    <property type="match status" value="1"/>
</dbReference>
<name>A0A9P5NXF7_GYMJU</name>
<dbReference type="Proteomes" id="UP000724874">
    <property type="component" value="Unassembled WGS sequence"/>
</dbReference>
<dbReference type="AlphaFoldDB" id="A0A9P5NXF7"/>
<evidence type="ECO:0000259" key="4">
    <source>
        <dbReference type="Pfam" id="PF00248"/>
    </source>
</evidence>
<dbReference type="EMBL" id="JADNYJ010000003">
    <property type="protein sequence ID" value="KAF8911955.1"/>
    <property type="molecule type" value="Genomic_DNA"/>
</dbReference>
<dbReference type="InterPro" id="IPR036812">
    <property type="entry name" value="NAD(P)_OxRdtase_dom_sf"/>
</dbReference>
<accession>A0A9P5NXF7</accession>
<gene>
    <name evidence="5" type="ORF">CPB84DRAFT_1841673</name>
</gene>
<sequence>MSKIRFTLNTDAANLVRVAIENGITHLDGAQMYNNEDTLAQNPCSGETVKESLKASLARLGLDYIDLFLIHDPTPATKEGKLAEWWKGLEEVHEEGLAKNIGVSNFKIEDLKIVLETGKIVPAANQAAEPLVKFCQEKGIAIESYGGQTPLKSRGKPVTTGQVLTKWLLQKNVIVVTTTSKVERIKEFQDAEDVPT</sequence>
<reference evidence="5" key="1">
    <citation type="submission" date="2020-11" db="EMBL/GenBank/DDBJ databases">
        <authorList>
            <consortium name="DOE Joint Genome Institute"/>
            <person name="Ahrendt S."/>
            <person name="Riley R."/>
            <person name="Andreopoulos W."/>
            <person name="LaButti K."/>
            <person name="Pangilinan J."/>
            <person name="Ruiz-duenas F.J."/>
            <person name="Barrasa J.M."/>
            <person name="Sanchez-Garcia M."/>
            <person name="Camarero S."/>
            <person name="Miyauchi S."/>
            <person name="Serrano A."/>
            <person name="Linde D."/>
            <person name="Babiker R."/>
            <person name="Drula E."/>
            <person name="Ayuso-Fernandez I."/>
            <person name="Pacheco R."/>
            <person name="Padilla G."/>
            <person name="Ferreira P."/>
            <person name="Barriuso J."/>
            <person name="Kellner H."/>
            <person name="Castanera R."/>
            <person name="Alfaro M."/>
            <person name="Ramirez L."/>
            <person name="Pisabarro A.G."/>
            <person name="Kuo A."/>
            <person name="Tritt A."/>
            <person name="Lipzen A."/>
            <person name="He G."/>
            <person name="Yan M."/>
            <person name="Ng V."/>
            <person name="Cullen D."/>
            <person name="Martin F."/>
            <person name="Rosso M.-N."/>
            <person name="Henrissat B."/>
            <person name="Hibbett D."/>
            <person name="Martinez A.T."/>
            <person name="Grigoriev I.V."/>
        </authorList>
    </citation>
    <scope>NUCLEOTIDE SEQUENCE</scope>
    <source>
        <strain evidence="5">AH 44721</strain>
    </source>
</reference>
<keyword evidence="6" id="KW-1185">Reference proteome</keyword>
<dbReference type="Pfam" id="PF00248">
    <property type="entry name" value="Aldo_ket_red"/>
    <property type="match status" value="1"/>
</dbReference>
<dbReference type="SUPFAM" id="SSF51430">
    <property type="entry name" value="NAD(P)-linked oxidoreductase"/>
    <property type="match status" value="1"/>
</dbReference>
<protein>
    <submittedName>
        <fullName evidence="5">NADP-dependent oxidoreductase domain-containing protein</fullName>
    </submittedName>
</protein>
<keyword evidence="3" id="KW-0560">Oxidoreductase</keyword>
<dbReference type="GO" id="GO:0016616">
    <property type="term" value="F:oxidoreductase activity, acting on the CH-OH group of donors, NAD or NADP as acceptor"/>
    <property type="evidence" value="ECO:0007669"/>
    <property type="project" value="UniProtKB-ARBA"/>
</dbReference>
<dbReference type="InterPro" id="IPR023210">
    <property type="entry name" value="NADP_OxRdtase_dom"/>
</dbReference>
<evidence type="ECO:0000313" key="5">
    <source>
        <dbReference type="EMBL" id="KAF8911955.1"/>
    </source>
</evidence>
<dbReference type="Gene3D" id="3.20.20.100">
    <property type="entry name" value="NADP-dependent oxidoreductase domain"/>
    <property type="match status" value="1"/>
</dbReference>
<keyword evidence="2" id="KW-0521">NADP</keyword>
<feature type="domain" description="NADP-dependent oxidoreductase" evidence="4">
    <location>
        <begin position="45"/>
        <end position="142"/>
    </location>
</feature>
<evidence type="ECO:0000256" key="3">
    <source>
        <dbReference type="ARBA" id="ARBA00023002"/>
    </source>
</evidence>